<feature type="transmembrane region" description="Helical" evidence="5">
    <location>
        <begin position="12"/>
        <end position="32"/>
    </location>
</feature>
<reference evidence="8" key="1">
    <citation type="submission" date="2015-11" db="EMBL/GenBank/DDBJ databases">
        <authorList>
            <person name="Varghese N."/>
        </authorList>
    </citation>
    <scope>NUCLEOTIDE SEQUENCE [LARGE SCALE GENOMIC DNA]</scope>
    <source>
        <strain evidence="8">JGI-23</strain>
    </source>
</reference>
<protein>
    <submittedName>
        <fullName evidence="7">O-Antigen ligase</fullName>
    </submittedName>
</protein>
<evidence type="ECO:0000256" key="5">
    <source>
        <dbReference type="SAM" id="Phobius"/>
    </source>
</evidence>
<evidence type="ECO:0000313" key="7">
    <source>
        <dbReference type="EMBL" id="CUT00830.1"/>
    </source>
</evidence>
<dbReference type="InterPro" id="IPR051533">
    <property type="entry name" value="WaaL-like"/>
</dbReference>
<keyword evidence="8" id="KW-1185">Reference proteome</keyword>
<dbReference type="GO" id="GO:0016020">
    <property type="term" value="C:membrane"/>
    <property type="evidence" value="ECO:0007669"/>
    <property type="project" value="UniProtKB-SubCell"/>
</dbReference>
<dbReference type="Pfam" id="PF04932">
    <property type="entry name" value="Wzy_C"/>
    <property type="match status" value="1"/>
</dbReference>
<feature type="transmembrane region" description="Helical" evidence="5">
    <location>
        <begin position="146"/>
        <end position="167"/>
    </location>
</feature>
<dbReference type="PANTHER" id="PTHR37422:SF17">
    <property type="entry name" value="O-ANTIGEN LIGASE"/>
    <property type="match status" value="1"/>
</dbReference>
<keyword evidence="4 5" id="KW-0472">Membrane</keyword>
<comment type="subcellular location">
    <subcellularLocation>
        <location evidence="1">Membrane</location>
        <topology evidence="1">Multi-pass membrane protein</topology>
    </subcellularLocation>
</comment>
<dbReference type="GO" id="GO:0016874">
    <property type="term" value="F:ligase activity"/>
    <property type="evidence" value="ECO:0007669"/>
    <property type="project" value="UniProtKB-KW"/>
</dbReference>
<feature type="domain" description="O-antigen ligase-related" evidence="6">
    <location>
        <begin position="178"/>
        <end position="334"/>
    </location>
</feature>
<feature type="transmembrane region" description="Helical" evidence="5">
    <location>
        <begin position="380"/>
        <end position="398"/>
    </location>
</feature>
<dbReference type="EMBL" id="CZVW01000008">
    <property type="protein sequence ID" value="CUT00830.1"/>
    <property type="molecule type" value="Genomic_DNA"/>
</dbReference>
<dbReference type="RefSeq" id="WP_092349218.1">
    <property type="nucleotide sequence ID" value="NZ_CZVW01000008.1"/>
</dbReference>
<feature type="transmembrane region" description="Helical" evidence="5">
    <location>
        <begin position="44"/>
        <end position="64"/>
    </location>
</feature>
<accession>A0A0P1MXJ3</accession>
<keyword evidence="2 5" id="KW-0812">Transmembrane</keyword>
<feature type="transmembrane region" description="Helical" evidence="5">
    <location>
        <begin position="112"/>
        <end position="134"/>
    </location>
</feature>
<feature type="transmembrane region" description="Helical" evidence="5">
    <location>
        <begin position="84"/>
        <end position="103"/>
    </location>
</feature>
<keyword evidence="3 5" id="KW-1133">Transmembrane helix</keyword>
<gene>
    <name evidence="7" type="ORF">JGI23_00927</name>
</gene>
<evidence type="ECO:0000256" key="3">
    <source>
        <dbReference type="ARBA" id="ARBA00022989"/>
    </source>
</evidence>
<evidence type="ECO:0000256" key="1">
    <source>
        <dbReference type="ARBA" id="ARBA00004141"/>
    </source>
</evidence>
<dbReference type="AlphaFoldDB" id="A0A0P1MXJ3"/>
<dbReference type="InterPro" id="IPR007016">
    <property type="entry name" value="O-antigen_ligase-rel_domated"/>
</dbReference>
<dbReference type="Proteomes" id="UP000199197">
    <property type="component" value="Unassembled WGS sequence"/>
</dbReference>
<feature type="transmembrane region" description="Helical" evidence="5">
    <location>
        <begin position="356"/>
        <end position="374"/>
    </location>
</feature>
<evidence type="ECO:0000256" key="4">
    <source>
        <dbReference type="ARBA" id="ARBA00023136"/>
    </source>
</evidence>
<name>A0A0P1MXJ3_9BACT</name>
<keyword evidence="7" id="KW-0436">Ligase</keyword>
<dbReference type="PANTHER" id="PTHR37422">
    <property type="entry name" value="TEICHURONIC ACID BIOSYNTHESIS PROTEIN TUAE"/>
    <property type="match status" value="1"/>
</dbReference>
<evidence type="ECO:0000256" key="2">
    <source>
        <dbReference type="ARBA" id="ARBA00022692"/>
    </source>
</evidence>
<evidence type="ECO:0000313" key="8">
    <source>
        <dbReference type="Proteomes" id="UP000199197"/>
    </source>
</evidence>
<feature type="transmembrane region" description="Helical" evidence="5">
    <location>
        <begin position="213"/>
        <end position="239"/>
    </location>
</feature>
<proteinExistence type="predicted"/>
<sequence length="403" mass="47441">MVRDFTYIRIWHIYITEFILIILLVKVLISLIRNKLLYRFNSQITVALIFLLGYQTWGVLRLIYDLLFFRPSVTSENDILSVLRNFSLVYYSILIYLSAYLFYDEIEKKVEWVFKTILFFSLLRNIVVLFLYLMGLENYIPEDGGIIGGPPSLISVFSSIISIYFWFKYKSFSYFILSGLSIFFVILSGHRSAMLSLVVSLFIFFFINKKFSVLRVGLTLLISLLFVFSVVYFSPLLYLSLERIYTNFISFYYYRTTDPNAHWRYLYWSNTIKAITENPIGLGFAYSLTNLAPWEVWYENPRELIYRSSLRLDPHNSYIAILARTGVLGFTFFLIFLLTSFAIILKNLKIIKNKNYLLVALFSNFVAVFVFAFFNVTLEGPYHGVFFWIWLGISLILSQKIKN</sequence>
<organism evidence="7 8">
    <name type="scientific">Candidatus Chryseopegocella kryptomonas</name>
    <dbReference type="NCBI Taxonomy" id="1633643"/>
    <lineage>
        <taxon>Bacteria</taxon>
        <taxon>Pseudomonadati</taxon>
        <taxon>Candidatus Kryptoniota</taxon>
        <taxon>Candidatus Chryseopegocella</taxon>
    </lineage>
</organism>
<evidence type="ECO:0000259" key="6">
    <source>
        <dbReference type="Pfam" id="PF04932"/>
    </source>
</evidence>
<feature type="transmembrane region" description="Helical" evidence="5">
    <location>
        <begin position="318"/>
        <end position="344"/>
    </location>
</feature>
<feature type="transmembrane region" description="Helical" evidence="5">
    <location>
        <begin position="174"/>
        <end position="207"/>
    </location>
</feature>